<name>A0ACC0LZL3_RHOML</name>
<dbReference type="Proteomes" id="UP001062846">
    <property type="component" value="Chromosome 10"/>
</dbReference>
<keyword evidence="2" id="KW-1185">Reference proteome</keyword>
<gene>
    <name evidence="1" type="ORF">RHMOL_Rhmol10G0033100</name>
</gene>
<sequence>MDPNLINAAEARNIDALYESIQSDPYILDRVDGTPFVNTPLHVAASTGQTRLAVEIMNLKPSLSTKLNPNGLSPLHLALLNGHFETVKGLVELDKDLVRVKGREKFTPLHSSAETDDRVGILAEFLCACPESIGDQNVRGETALHIAVRNRNVRALGVLMGWIRMTGTHWVWVKYIKDGGGNTILHMAVSTSQPDIVESVVRGYCKPQMNEKNLEGATALDVAERLAAGFERTKIKSSLRRAGALKSSSLANDCSVVDFLISQQSWVENMYRFYLLMRKGMSMEMRNAVVVVAALITTTTFQAVLSPPGGSGGGDGPSDDNSPFANINATSSISSLLPPTNISRINATISTSTNKHPNPFLPMFYAMNTIAFLASIAMIILVLPFRVFAMVHGSLVFLTLCYGMSFMIIPRMHNFDTFFAISSIVIAYLLSLVYFIPNMIGNRFEIDKRLGRHLLVSRLQGTRLRMLYRVAH</sequence>
<organism evidence="1 2">
    <name type="scientific">Rhododendron molle</name>
    <name type="common">Chinese azalea</name>
    <name type="synonym">Azalea mollis</name>
    <dbReference type="NCBI Taxonomy" id="49168"/>
    <lineage>
        <taxon>Eukaryota</taxon>
        <taxon>Viridiplantae</taxon>
        <taxon>Streptophyta</taxon>
        <taxon>Embryophyta</taxon>
        <taxon>Tracheophyta</taxon>
        <taxon>Spermatophyta</taxon>
        <taxon>Magnoliopsida</taxon>
        <taxon>eudicotyledons</taxon>
        <taxon>Gunneridae</taxon>
        <taxon>Pentapetalae</taxon>
        <taxon>asterids</taxon>
        <taxon>Ericales</taxon>
        <taxon>Ericaceae</taxon>
        <taxon>Ericoideae</taxon>
        <taxon>Rhodoreae</taxon>
        <taxon>Rhododendron</taxon>
    </lineage>
</organism>
<protein>
    <submittedName>
        <fullName evidence="1">Uncharacterized protein</fullName>
    </submittedName>
</protein>
<proteinExistence type="predicted"/>
<evidence type="ECO:0000313" key="1">
    <source>
        <dbReference type="EMBL" id="KAI8533742.1"/>
    </source>
</evidence>
<reference evidence="1" key="1">
    <citation type="submission" date="2022-02" db="EMBL/GenBank/DDBJ databases">
        <title>Plant Genome Project.</title>
        <authorList>
            <person name="Zhang R.-G."/>
        </authorList>
    </citation>
    <scope>NUCLEOTIDE SEQUENCE</scope>
    <source>
        <strain evidence="1">AT1</strain>
    </source>
</reference>
<accession>A0ACC0LZL3</accession>
<evidence type="ECO:0000313" key="2">
    <source>
        <dbReference type="Proteomes" id="UP001062846"/>
    </source>
</evidence>
<comment type="caution">
    <text evidence="1">The sequence shown here is derived from an EMBL/GenBank/DDBJ whole genome shotgun (WGS) entry which is preliminary data.</text>
</comment>
<dbReference type="EMBL" id="CM046397">
    <property type="protein sequence ID" value="KAI8533742.1"/>
    <property type="molecule type" value="Genomic_DNA"/>
</dbReference>